<keyword evidence="5" id="KW-1185">Reference proteome</keyword>
<name>A0ABD6B7E9_9EURY</name>
<evidence type="ECO:0000313" key="5">
    <source>
        <dbReference type="Proteomes" id="UP001597111"/>
    </source>
</evidence>
<feature type="domain" description="OB" evidence="3">
    <location>
        <begin position="89"/>
        <end position="150"/>
    </location>
</feature>
<evidence type="ECO:0000259" key="3">
    <source>
        <dbReference type="Pfam" id="PF01336"/>
    </source>
</evidence>
<sequence>MSAIDDVHEELDADVSAEEFEEMVAEKVEEMGGLADDETAAMLVAHELEDEGGEVESVADIEPGMDDVKFVAKLVSIGEKRTFERDGDQPDGQVVNTEVADESGRIRLSLWDEMAESALEELEEGDVLRIAGRPKEGYNGVEVSADKAEIDPDVEIDVSVSDSYTVEELSMGLSDVTLVGKLLDVDDQYRTFDRDDGTEGRVANVAIGDETGRIRVTLWDEANDLLDELEADEVVEVVDGYVREREGDLELHVGSRGTIEEVDEDVEYVPETTAIDDVEMGDTVDIAGAVIETDDKRTFDRDDGSEGQVRNVRVRDDTGDIRVALWGEKADRDITLADRVAFTDVEIQDGWQDELEASAGWQSTVSILDGEADVAGADAGGDEKTPPSADQGGLSAFGEDGDGADELRDDESAEGDGEEVEFTGTVVQSGSPVVVDNGEETRSVETSESVQLGEEVTVRGVEHGGRIDADELL</sequence>
<accession>A0ABD6B7E9</accession>
<dbReference type="PANTHER" id="PTHR13356">
    <property type="entry name" value="OB FOLD NUCLEIC ACID BINDING PROTEIN-RELATED"/>
    <property type="match status" value="1"/>
</dbReference>
<protein>
    <submittedName>
        <fullName evidence="4">Single-stranded DNA binding protein</fullName>
    </submittedName>
</protein>
<evidence type="ECO:0000256" key="2">
    <source>
        <dbReference type="SAM" id="MobiDB-lite"/>
    </source>
</evidence>
<dbReference type="GO" id="GO:0003677">
    <property type="term" value="F:DNA binding"/>
    <property type="evidence" value="ECO:0007669"/>
    <property type="project" value="UniProtKB-KW"/>
</dbReference>
<dbReference type="Pfam" id="PF01336">
    <property type="entry name" value="tRNA_anti-codon"/>
    <property type="match status" value="2"/>
</dbReference>
<feature type="region of interest" description="Disordered" evidence="2">
    <location>
        <begin position="374"/>
        <end position="451"/>
    </location>
</feature>
<gene>
    <name evidence="4" type="ORF">ACFR9S_11265</name>
</gene>
<dbReference type="NCBIfam" id="NF005551">
    <property type="entry name" value="PRK07211.1"/>
    <property type="match status" value="1"/>
</dbReference>
<evidence type="ECO:0000313" key="4">
    <source>
        <dbReference type="EMBL" id="MFD1526866.1"/>
    </source>
</evidence>
<organism evidence="4 5">
    <name type="scientific">Halolamina salina</name>
    <dbReference type="NCBI Taxonomy" id="1220023"/>
    <lineage>
        <taxon>Archaea</taxon>
        <taxon>Methanobacteriati</taxon>
        <taxon>Methanobacteriota</taxon>
        <taxon>Stenosarchaea group</taxon>
        <taxon>Halobacteria</taxon>
        <taxon>Halobacteriales</taxon>
        <taxon>Haloferacaceae</taxon>
    </lineage>
</organism>
<dbReference type="SUPFAM" id="SSF50249">
    <property type="entry name" value="Nucleic acid-binding proteins"/>
    <property type="match status" value="3"/>
</dbReference>
<dbReference type="EMBL" id="JBHUDH010000130">
    <property type="protein sequence ID" value="MFD1526866.1"/>
    <property type="molecule type" value="Genomic_DNA"/>
</dbReference>
<feature type="domain" description="OB" evidence="3">
    <location>
        <begin position="176"/>
        <end position="254"/>
    </location>
</feature>
<keyword evidence="1" id="KW-0238">DNA-binding</keyword>
<dbReference type="CDD" id="cd04491">
    <property type="entry name" value="SoSSB_OBF"/>
    <property type="match status" value="3"/>
</dbReference>
<proteinExistence type="predicted"/>
<dbReference type="PANTHER" id="PTHR13356:SF10">
    <property type="entry name" value="REPLICATION FACTOR-A PROTEIN 1"/>
    <property type="match status" value="1"/>
</dbReference>
<dbReference type="Proteomes" id="UP001597111">
    <property type="component" value="Unassembled WGS sequence"/>
</dbReference>
<evidence type="ECO:0000256" key="1">
    <source>
        <dbReference type="ARBA" id="ARBA00023125"/>
    </source>
</evidence>
<dbReference type="InterPro" id="IPR012340">
    <property type="entry name" value="NA-bd_OB-fold"/>
</dbReference>
<reference evidence="4 5" key="1">
    <citation type="journal article" date="2019" name="Int. J. Syst. Evol. Microbiol.">
        <title>The Global Catalogue of Microorganisms (GCM) 10K type strain sequencing project: providing services to taxonomists for standard genome sequencing and annotation.</title>
        <authorList>
            <consortium name="The Broad Institute Genomics Platform"/>
            <consortium name="The Broad Institute Genome Sequencing Center for Infectious Disease"/>
            <person name="Wu L."/>
            <person name="Ma J."/>
        </authorList>
    </citation>
    <scope>NUCLEOTIDE SEQUENCE [LARGE SCALE GENOMIC DNA]</scope>
    <source>
        <strain evidence="4 5">CGMCC 1.12285</strain>
    </source>
</reference>
<comment type="caution">
    <text evidence="4">The sequence shown here is derived from an EMBL/GenBank/DDBJ whole genome shotgun (WGS) entry which is preliminary data.</text>
</comment>
<dbReference type="InterPro" id="IPR051231">
    <property type="entry name" value="SOSS-B"/>
</dbReference>
<dbReference type="Gene3D" id="2.40.50.140">
    <property type="entry name" value="Nucleic acid-binding proteins"/>
    <property type="match status" value="3"/>
</dbReference>
<feature type="compositionally biased region" description="Acidic residues" evidence="2">
    <location>
        <begin position="399"/>
        <end position="421"/>
    </location>
</feature>
<dbReference type="RefSeq" id="WP_379818687.1">
    <property type="nucleotide sequence ID" value="NZ_JBHUDH010000130.1"/>
</dbReference>
<dbReference type="AlphaFoldDB" id="A0ABD6B7E9"/>
<dbReference type="InterPro" id="IPR004365">
    <property type="entry name" value="NA-bd_OB_tRNA"/>
</dbReference>